<keyword evidence="2" id="KW-0472">Membrane</keyword>
<dbReference type="AlphaFoldDB" id="A0A8J4G8U7"/>
<evidence type="ECO:0000313" key="4">
    <source>
        <dbReference type="EMBL" id="GIM02203.1"/>
    </source>
</evidence>
<evidence type="ECO:0000313" key="3">
    <source>
        <dbReference type="EMBL" id="GIL82120.1"/>
    </source>
</evidence>
<sequence length="587" mass="62331">MVQQPALSRRLAAGGPALPSPGPPAGDASSPDCRSAAENACGVASLRSEARKRGMRMQQRMSRAWRSGRVHSLAASMSAVLALAALLAGSVVLLGAGPSGAAPAGATSGIVLRPVELNPSVMILGQFDWVPYQSSPPYTSRCTDMVNRGKAAAGGTRINFVPTHYWRDHNSDGGIDGFCYMNSDMTCIALTAASISSFKAGMELCFRRAIEEGLGISVVPHLDDGGRTAAWRNGLLFNPKQKYGGFSYQEVMLNPVVDALAAALAAKPSWVDPVSVWLALQGEMSATVLNYPREYTQLVDEMRERLLAGMLRAGASNEYLEIQRGLTQVGVSFNFNKVTQVNTGGGAGGGSAASVLSRFVGIGPFGTMGSTLGGRGLRQARARGAELVALQGLFEKIDFLGISAYAALDDPNFPTTALQNAAFTFFGEMRDSVGLDAAAILQRRRIDLHYSEFGMGGGASPLGTVPARSPEQAARMPFYGVWGAYRGNSDPWAPPKMRSFMHSFYRKTLDWLAQGGGPTYFVSHCFLWGMGSWDVLGIYPESTTPQGTYRDPTVVKALQAHNARAAFGVVPSVAAQAFSGGDTNNNK</sequence>
<organism evidence="4 5">
    <name type="scientific">Volvox reticuliferus</name>
    <dbReference type="NCBI Taxonomy" id="1737510"/>
    <lineage>
        <taxon>Eukaryota</taxon>
        <taxon>Viridiplantae</taxon>
        <taxon>Chlorophyta</taxon>
        <taxon>core chlorophytes</taxon>
        <taxon>Chlorophyceae</taxon>
        <taxon>CS clade</taxon>
        <taxon>Chlamydomonadales</taxon>
        <taxon>Volvocaceae</taxon>
        <taxon>Volvox</taxon>
    </lineage>
</organism>
<evidence type="ECO:0000256" key="2">
    <source>
        <dbReference type="SAM" id="Phobius"/>
    </source>
</evidence>
<feature type="transmembrane region" description="Helical" evidence="2">
    <location>
        <begin position="70"/>
        <end position="94"/>
    </location>
</feature>
<keyword evidence="2" id="KW-1133">Transmembrane helix</keyword>
<feature type="region of interest" description="Disordered" evidence="1">
    <location>
        <begin position="1"/>
        <end position="34"/>
    </location>
</feature>
<dbReference type="OrthoDB" id="532139at2759"/>
<protein>
    <submittedName>
        <fullName evidence="4">Uncharacterized protein</fullName>
    </submittedName>
</protein>
<dbReference type="EMBL" id="BNCQ01000011">
    <property type="protein sequence ID" value="GIM02203.1"/>
    <property type="molecule type" value="Genomic_DNA"/>
</dbReference>
<gene>
    <name evidence="3" type="ORF">Vretifemale_11056</name>
    <name evidence="4" type="ORF">Vretimale_7117</name>
</gene>
<keyword evidence="2" id="KW-0812">Transmembrane</keyword>
<dbReference type="Proteomes" id="UP000722791">
    <property type="component" value="Unassembled WGS sequence"/>
</dbReference>
<comment type="caution">
    <text evidence="4">The sequence shown here is derived from an EMBL/GenBank/DDBJ whole genome shotgun (WGS) entry which is preliminary data.</text>
</comment>
<evidence type="ECO:0000313" key="5">
    <source>
        <dbReference type="Proteomes" id="UP000722791"/>
    </source>
</evidence>
<accession>A0A8J4G8U7</accession>
<evidence type="ECO:0000256" key="1">
    <source>
        <dbReference type="SAM" id="MobiDB-lite"/>
    </source>
</evidence>
<name>A0A8J4G8U7_9CHLO</name>
<keyword evidence="6" id="KW-1185">Reference proteome</keyword>
<dbReference type="Proteomes" id="UP000747110">
    <property type="component" value="Unassembled WGS sequence"/>
</dbReference>
<reference evidence="4" key="1">
    <citation type="journal article" date="2021" name="Proc. Natl. Acad. Sci. U.S.A.">
        <title>Three genomes in the algal genus Volvox reveal the fate of a haploid sex-determining region after a transition to homothallism.</title>
        <authorList>
            <person name="Yamamoto K."/>
            <person name="Hamaji T."/>
            <person name="Kawai-Toyooka H."/>
            <person name="Matsuzaki R."/>
            <person name="Takahashi F."/>
            <person name="Nishimura Y."/>
            <person name="Kawachi M."/>
            <person name="Noguchi H."/>
            <person name="Minakuchi Y."/>
            <person name="Umen J.G."/>
            <person name="Toyoda A."/>
            <person name="Nozaki H."/>
        </authorList>
    </citation>
    <scope>NUCLEOTIDE SEQUENCE</scope>
    <source>
        <strain evidence="4">NIES-3785</strain>
        <strain evidence="3">NIES-3786</strain>
    </source>
</reference>
<evidence type="ECO:0000313" key="6">
    <source>
        <dbReference type="Proteomes" id="UP000747110"/>
    </source>
</evidence>
<proteinExistence type="predicted"/>
<dbReference type="EMBL" id="BNCP01000023">
    <property type="protein sequence ID" value="GIL82120.1"/>
    <property type="molecule type" value="Genomic_DNA"/>
</dbReference>